<protein>
    <submittedName>
        <fullName evidence="1">Uncharacterized protein YggL (DUF469 family)</fullName>
    </submittedName>
</protein>
<comment type="caution">
    <text evidence="1">The sequence shown here is derived from an EMBL/GenBank/DDBJ whole genome shotgun (WGS) entry which is preliminary data.</text>
</comment>
<name>A0ABU1ZFT7_9BURK</name>
<evidence type="ECO:0000313" key="1">
    <source>
        <dbReference type="EMBL" id="MDR7299501.1"/>
    </source>
</evidence>
<sequence length="107" mass="11663">MTALFVLVPTKRSRSSRLREKLRIGAFLPLGVEYEAAPSIDMQDRFIDHLLEDVLESRAVSLGGGVGGGFVAARHMSGTGADRAAFDNWVQRWPDLAEIEIGPLPDA</sequence>
<dbReference type="Proteomes" id="UP001180536">
    <property type="component" value="Unassembled WGS sequence"/>
</dbReference>
<gene>
    <name evidence="1" type="ORF">J2X16_004871</name>
</gene>
<dbReference type="Pfam" id="PF04320">
    <property type="entry name" value="YggL_50S_bp"/>
    <property type="match status" value="1"/>
</dbReference>
<accession>A0ABU1ZFT7</accession>
<proteinExistence type="predicted"/>
<dbReference type="InterPro" id="IPR007416">
    <property type="entry name" value="YggL_50S_bp"/>
</dbReference>
<evidence type="ECO:0000313" key="2">
    <source>
        <dbReference type="Proteomes" id="UP001180536"/>
    </source>
</evidence>
<reference evidence="1 2" key="1">
    <citation type="submission" date="2023-07" db="EMBL/GenBank/DDBJ databases">
        <title>Sorghum-associated microbial communities from plants grown in Nebraska, USA.</title>
        <authorList>
            <person name="Schachtman D."/>
        </authorList>
    </citation>
    <scope>NUCLEOTIDE SEQUENCE [LARGE SCALE GENOMIC DNA]</scope>
    <source>
        <strain evidence="1 2">BE310</strain>
    </source>
</reference>
<keyword evidence="2" id="KW-1185">Reference proteome</keyword>
<organism evidence="1 2">
    <name type="scientific">Pelomonas aquatica</name>
    <dbReference type="NCBI Taxonomy" id="431058"/>
    <lineage>
        <taxon>Bacteria</taxon>
        <taxon>Pseudomonadati</taxon>
        <taxon>Pseudomonadota</taxon>
        <taxon>Betaproteobacteria</taxon>
        <taxon>Burkholderiales</taxon>
        <taxon>Sphaerotilaceae</taxon>
        <taxon>Roseateles</taxon>
    </lineage>
</organism>
<dbReference type="EMBL" id="JAVDXQ010000009">
    <property type="protein sequence ID" value="MDR7299501.1"/>
    <property type="molecule type" value="Genomic_DNA"/>
</dbReference>